<gene>
    <name evidence="1" type="ORF">DPEC_G00264030</name>
</gene>
<comment type="caution">
    <text evidence="1">The sequence shown here is derived from an EMBL/GenBank/DDBJ whole genome shotgun (WGS) entry which is preliminary data.</text>
</comment>
<evidence type="ECO:0000313" key="2">
    <source>
        <dbReference type="Proteomes" id="UP001157502"/>
    </source>
</evidence>
<protein>
    <submittedName>
        <fullName evidence="1">Uncharacterized protein</fullName>
    </submittedName>
</protein>
<organism evidence="1 2">
    <name type="scientific">Dallia pectoralis</name>
    <name type="common">Alaska blackfish</name>
    <dbReference type="NCBI Taxonomy" id="75939"/>
    <lineage>
        <taxon>Eukaryota</taxon>
        <taxon>Metazoa</taxon>
        <taxon>Chordata</taxon>
        <taxon>Craniata</taxon>
        <taxon>Vertebrata</taxon>
        <taxon>Euteleostomi</taxon>
        <taxon>Actinopterygii</taxon>
        <taxon>Neopterygii</taxon>
        <taxon>Teleostei</taxon>
        <taxon>Protacanthopterygii</taxon>
        <taxon>Esociformes</taxon>
        <taxon>Umbridae</taxon>
        <taxon>Dallia</taxon>
    </lineage>
</organism>
<sequence>MPEHQKLHCAECERHVNRSLPCLAFYTVSLWEPSLSPWSPGADSKAVLILDIQGFFEGHILIELPKGKGQHYNKLMEKRKSLGTWCFRGSWGPEGMEAGSSLLFD</sequence>
<dbReference type="Proteomes" id="UP001157502">
    <property type="component" value="Chromosome 23"/>
</dbReference>
<name>A0ACC2FSD1_DALPE</name>
<reference evidence="1" key="1">
    <citation type="submission" date="2021-05" db="EMBL/GenBank/DDBJ databases">
        <authorList>
            <person name="Pan Q."/>
            <person name="Jouanno E."/>
            <person name="Zahm M."/>
            <person name="Klopp C."/>
            <person name="Cabau C."/>
            <person name="Louis A."/>
            <person name="Berthelot C."/>
            <person name="Parey E."/>
            <person name="Roest Crollius H."/>
            <person name="Montfort J."/>
            <person name="Robinson-Rechavi M."/>
            <person name="Bouchez O."/>
            <person name="Lampietro C."/>
            <person name="Lopez Roques C."/>
            <person name="Donnadieu C."/>
            <person name="Postlethwait J."/>
            <person name="Bobe J."/>
            <person name="Dillon D."/>
            <person name="Chandos A."/>
            <person name="von Hippel F."/>
            <person name="Guiguen Y."/>
        </authorList>
    </citation>
    <scope>NUCLEOTIDE SEQUENCE</scope>
    <source>
        <strain evidence="1">YG-Jan2019</strain>
    </source>
</reference>
<keyword evidence="2" id="KW-1185">Reference proteome</keyword>
<evidence type="ECO:0000313" key="1">
    <source>
        <dbReference type="EMBL" id="KAJ7994259.1"/>
    </source>
</evidence>
<accession>A0ACC2FSD1</accession>
<proteinExistence type="predicted"/>
<dbReference type="EMBL" id="CM055750">
    <property type="protein sequence ID" value="KAJ7994259.1"/>
    <property type="molecule type" value="Genomic_DNA"/>
</dbReference>